<evidence type="ECO:0000313" key="5">
    <source>
        <dbReference type="Proteomes" id="UP000530514"/>
    </source>
</evidence>
<name>A0A7W2AH30_9BACL</name>
<proteinExistence type="predicted"/>
<feature type="transmembrane region" description="Helical" evidence="2">
    <location>
        <begin position="218"/>
        <end position="240"/>
    </location>
</feature>
<dbReference type="GO" id="GO:0003677">
    <property type="term" value="F:DNA binding"/>
    <property type="evidence" value="ECO:0007669"/>
    <property type="project" value="InterPro"/>
</dbReference>
<evidence type="ECO:0000259" key="3">
    <source>
        <dbReference type="PROSITE" id="PS50943"/>
    </source>
</evidence>
<dbReference type="InterPro" id="IPR010982">
    <property type="entry name" value="Lambda_DNA-bd_dom_sf"/>
</dbReference>
<accession>A0A7W2AH30</accession>
<keyword evidence="2" id="KW-1133">Transmembrane helix</keyword>
<sequence length="374" mass="41841">MSVEIGKRLRYARESLRLTLDDIEARTRIQKKYLAAIETGRFDLLPGQIYVRSYVRSYAIAVGENPGALLALLQNQANRNALTANNASRSRLSLPSAGPTGYGNDEPEMTYAPQEERGLSGSRVRETEERAYRSRSERFRQTNAYRAAEEYETGMTEPDETADLGPKRRSPSSRKSALPDSGELGIPAKNDPPVLTRRSSRSEHRNSDKKKGFTFGKLYTILLIIGAILLVIAAVAFMWFRMENASDAKPDMETVQAKIEGKHEAGDRQPILSPLNSSTYGTDRYELVNADKLQLKIKWLKGSGSGYEVRQQEIGSPVAAGEVNPDRPDFSQSFSTGIWLKLFKPNNISVTINNFPVKTDVYTDEKDIYISFVQ</sequence>
<keyword evidence="2" id="KW-0472">Membrane</keyword>
<dbReference type="InterPro" id="IPR050400">
    <property type="entry name" value="Bact_Cytoskel_RodZ"/>
</dbReference>
<reference evidence="4 5" key="1">
    <citation type="submission" date="2020-07" db="EMBL/GenBank/DDBJ databases">
        <authorList>
            <person name="Feng H."/>
        </authorList>
    </citation>
    <scope>NUCLEOTIDE SEQUENCE [LARGE SCALE GENOMIC DNA]</scope>
    <source>
        <strain evidence="5">s-11</strain>
    </source>
</reference>
<dbReference type="Pfam" id="PF13413">
    <property type="entry name" value="HTH_25"/>
    <property type="match status" value="1"/>
</dbReference>
<dbReference type="InterPro" id="IPR001387">
    <property type="entry name" value="Cro/C1-type_HTH"/>
</dbReference>
<dbReference type="SUPFAM" id="SSF47413">
    <property type="entry name" value="lambda repressor-like DNA-binding domains"/>
    <property type="match status" value="1"/>
</dbReference>
<evidence type="ECO:0000313" key="4">
    <source>
        <dbReference type="EMBL" id="MBA4542251.1"/>
    </source>
</evidence>
<feature type="domain" description="HTH cro/C1-type" evidence="3">
    <location>
        <begin position="9"/>
        <end position="41"/>
    </location>
</feature>
<dbReference type="AlphaFoldDB" id="A0A7W2AH30"/>
<dbReference type="OrthoDB" id="9797543at2"/>
<gene>
    <name evidence="4" type="ORF">H1164_04960</name>
</gene>
<dbReference type="EMBL" id="JACEIP010000005">
    <property type="protein sequence ID" value="MBA4542251.1"/>
    <property type="molecule type" value="Genomic_DNA"/>
</dbReference>
<dbReference type="CDD" id="cd00093">
    <property type="entry name" value="HTH_XRE"/>
    <property type="match status" value="1"/>
</dbReference>
<dbReference type="RefSeq" id="WP_033099663.1">
    <property type="nucleotide sequence ID" value="NZ_JACEIP010000005.1"/>
</dbReference>
<dbReference type="PANTHER" id="PTHR34475:SF1">
    <property type="entry name" value="CYTOSKELETON PROTEIN RODZ"/>
    <property type="match status" value="1"/>
</dbReference>
<feature type="compositionally biased region" description="Basic and acidic residues" evidence="1">
    <location>
        <begin position="114"/>
        <end position="140"/>
    </location>
</feature>
<dbReference type="PANTHER" id="PTHR34475">
    <property type="match status" value="1"/>
</dbReference>
<dbReference type="PROSITE" id="PS50943">
    <property type="entry name" value="HTH_CROC1"/>
    <property type="match status" value="1"/>
</dbReference>
<feature type="region of interest" description="Disordered" evidence="1">
    <location>
        <begin position="84"/>
        <end position="209"/>
    </location>
</feature>
<organism evidence="4 5">
    <name type="scientific">Thermoactinomyces daqus</name>
    <dbReference type="NCBI Taxonomy" id="1329516"/>
    <lineage>
        <taxon>Bacteria</taxon>
        <taxon>Bacillati</taxon>
        <taxon>Bacillota</taxon>
        <taxon>Bacilli</taxon>
        <taxon>Bacillales</taxon>
        <taxon>Thermoactinomycetaceae</taxon>
        <taxon>Thermoactinomyces</taxon>
    </lineage>
</organism>
<feature type="compositionally biased region" description="Basic and acidic residues" evidence="1">
    <location>
        <begin position="200"/>
        <end position="209"/>
    </location>
</feature>
<keyword evidence="2" id="KW-0812">Transmembrane</keyword>
<protein>
    <submittedName>
        <fullName evidence="4">Helix-turn-helix domain-containing protein</fullName>
    </submittedName>
</protein>
<evidence type="ECO:0000256" key="1">
    <source>
        <dbReference type="SAM" id="MobiDB-lite"/>
    </source>
</evidence>
<evidence type="ECO:0000256" key="2">
    <source>
        <dbReference type="SAM" id="Phobius"/>
    </source>
</evidence>
<dbReference type="Gene3D" id="1.10.260.40">
    <property type="entry name" value="lambda repressor-like DNA-binding domains"/>
    <property type="match status" value="1"/>
</dbReference>
<keyword evidence="5" id="KW-1185">Reference proteome</keyword>
<comment type="caution">
    <text evidence="4">The sequence shown here is derived from an EMBL/GenBank/DDBJ whole genome shotgun (WGS) entry which is preliminary data.</text>
</comment>
<dbReference type="Proteomes" id="UP000530514">
    <property type="component" value="Unassembled WGS sequence"/>
</dbReference>